<dbReference type="Gene3D" id="3.30.565.10">
    <property type="entry name" value="Histidine kinase-like ATPase, C-terminal domain"/>
    <property type="match status" value="1"/>
</dbReference>
<gene>
    <name evidence="2" type="ORF">RIVERRIDER_52</name>
</gene>
<protein>
    <submittedName>
        <fullName evidence="2">RIIA lysis inhibitor</fullName>
    </submittedName>
</protein>
<name>A0A2P1JUZ4_9CAUD</name>
<accession>A0A2P1JUZ4</accession>
<evidence type="ECO:0000259" key="1">
    <source>
        <dbReference type="Pfam" id="PF02518"/>
    </source>
</evidence>
<organism evidence="2 3">
    <name type="scientific">Xanthomonas phage RiverRider</name>
    <dbReference type="NCBI Taxonomy" id="2108116"/>
    <lineage>
        <taxon>Viruses</taxon>
        <taxon>Duplodnaviria</taxon>
        <taxon>Heunggongvirae</taxon>
        <taxon>Uroviricota</taxon>
        <taxon>Caudoviricetes</taxon>
        <taxon>Schitoviridae</taxon>
        <taxon>Riverridervirus</taxon>
        <taxon>Riverridervirus riverrider</taxon>
    </lineage>
</organism>
<reference evidence="2" key="1">
    <citation type="submission" date="2018-02" db="EMBL/GenBank/DDBJ databases">
        <authorList>
            <person name="Miller M."/>
            <person name="Deiulio A."/>
            <person name="Douthitt C."/>
            <person name="McMahon J."/>
            <person name="Holland C."/>
            <person name="Wiersma-Koch H."/>
            <person name="Turechek W."/>
            <person name="D'Elia T."/>
        </authorList>
    </citation>
    <scope>NUCLEOTIDE SEQUENCE [LARGE SCALE GENOMIC DNA]</scope>
</reference>
<sequence length="805" mass="91609">MEVANTDRKVNAALIGSAGESHAVQVAGTREFIEMLSSNLYSRPKEAMIREVLCNADDAHKDAGYTGPIEIVIEDDNTLIIRDRGLGIPHDKMHLIYGTYGGSTKKKDSMATGGFGLGCKSPWSYTDAFTVANCHAGTKTINTMLRVSNDHGGLPAIIPIANFPTDETGLEVRIDIKPNDIREIRGLIINAVHRGGMNATLNGDVLDRIDYPSDQSYVFVENSHLNQKIMVKYGAVLYPVDDQDVYREFYRMITDYLNHGQTLILLAPADSLIISPNRENVSYLDKTRKQLYLLLREFMEEINKRAEPYARQLIRETNALEIKSTKLEWLNQVHLAAWISHTFINRGKSKLDVFGRVIHSMLLLNYPKQFHKASLKQRFKLSQEYVNPGWERSMLQQLKYAALGDRSQRSNTFFKQAVFRFMSLSRRMGLSNSQLRFGEREQIYMRGSKYNFGRHTSTSVPIEDFVYRSMQQLDDQIPWLQPAVVLTHTIKGIDDSTVRSTHRAFFAVVIPRSGQSRFSIADISAYYKKAGLSVLDLTPSQKLLTKAKGETKAVKYPTLGMLRMIKATTYGDKYILEKALTLSVKDNGCEKPLAYMKIAARSGTYVTSPIGMHDDHFQKLVSLIHDDTAIVTTEAEVKKLKKLGAIDYRQMIYDQIAAIWADPKVRQAYAWRPKEDGHNAHGRSIRTLTSYLSSPWYRKTFQLPEVDLSSSMKKKLNLLYTFVLASHWFLTVDEVVKDIQNITKMMAAMRNNNEPWKVKYMFQFIETNPLFQGSVNVDEILKLKSIATDPKLITKLDQILKIVME</sequence>
<dbReference type="InterPro" id="IPR036890">
    <property type="entry name" value="HATPase_C_sf"/>
</dbReference>
<dbReference type="InterPro" id="IPR003594">
    <property type="entry name" value="HATPase_dom"/>
</dbReference>
<feature type="domain" description="Histidine kinase/HSP90-like ATPase" evidence="1">
    <location>
        <begin position="48"/>
        <end position="119"/>
    </location>
</feature>
<evidence type="ECO:0000313" key="2">
    <source>
        <dbReference type="EMBL" id="AVO23133.1"/>
    </source>
</evidence>
<dbReference type="EMBL" id="MG983743">
    <property type="protein sequence ID" value="AVO23133.1"/>
    <property type="molecule type" value="Genomic_DNA"/>
</dbReference>
<dbReference type="Pfam" id="PF02518">
    <property type="entry name" value="HATPase_c"/>
    <property type="match status" value="1"/>
</dbReference>
<keyword evidence="3" id="KW-1185">Reference proteome</keyword>
<dbReference type="SUPFAM" id="SSF55874">
    <property type="entry name" value="ATPase domain of HSP90 chaperone/DNA topoisomerase II/histidine kinase"/>
    <property type="match status" value="1"/>
</dbReference>
<dbReference type="Proteomes" id="UP000241502">
    <property type="component" value="Segment"/>
</dbReference>
<proteinExistence type="predicted"/>
<evidence type="ECO:0000313" key="3">
    <source>
        <dbReference type="Proteomes" id="UP000241502"/>
    </source>
</evidence>